<dbReference type="AlphaFoldDB" id="U4TL53"/>
<evidence type="ECO:0000259" key="7">
    <source>
        <dbReference type="SMART" id="SM00363"/>
    </source>
</evidence>
<dbReference type="SMART" id="SM00363">
    <property type="entry name" value="S4"/>
    <property type="match status" value="1"/>
</dbReference>
<dbReference type="GO" id="GO:0005829">
    <property type="term" value="C:cytosol"/>
    <property type="evidence" value="ECO:0007669"/>
    <property type="project" value="UniProtKB-ARBA"/>
</dbReference>
<dbReference type="GO" id="GO:0003723">
    <property type="term" value="F:RNA binding"/>
    <property type="evidence" value="ECO:0007669"/>
    <property type="project" value="UniProtKB-KW"/>
</dbReference>
<keyword evidence="9" id="KW-1185">Reference proteome</keyword>
<dbReference type="InterPro" id="IPR042092">
    <property type="entry name" value="PsdUridine_s_RsuA/RluB/E/F_cat"/>
</dbReference>
<dbReference type="CDD" id="cd02553">
    <property type="entry name" value="PseudoU_synth_RsuA"/>
    <property type="match status" value="1"/>
</dbReference>
<dbReference type="PANTHER" id="PTHR47683">
    <property type="entry name" value="PSEUDOURIDINE SYNTHASE FAMILY PROTEIN-RELATED"/>
    <property type="match status" value="1"/>
</dbReference>
<dbReference type="FunFam" id="3.30.70.1560:FF:000001">
    <property type="entry name" value="Pseudouridine synthase"/>
    <property type="match status" value="1"/>
</dbReference>
<dbReference type="InterPro" id="IPR020094">
    <property type="entry name" value="TruA/RsuA/RluB/E/F_N"/>
</dbReference>
<dbReference type="InterPro" id="IPR036986">
    <property type="entry name" value="S4_RNA-bd_sf"/>
</dbReference>
<dbReference type="PROSITE" id="PS01149">
    <property type="entry name" value="PSI_RSU"/>
    <property type="match status" value="1"/>
</dbReference>
<dbReference type="eggNOG" id="COG1187">
    <property type="taxonomic scope" value="Bacteria"/>
</dbReference>
<dbReference type="InterPro" id="IPR000748">
    <property type="entry name" value="PsdUridine_synth_RsuA/RluB/E/F"/>
</dbReference>
<dbReference type="SUPFAM" id="SSF55120">
    <property type="entry name" value="Pseudouridine synthase"/>
    <property type="match status" value="1"/>
</dbReference>
<name>U4TL53_9LACO</name>
<dbReference type="RefSeq" id="WP_022530574.1">
    <property type="nucleotide sequence ID" value="NZ_KI271604.1"/>
</dbReference>
<dbReference type="HOGENOM" id="CLU_024979_1_2_9"/>
<evidence type="ECO:0000256" key="2">
    <source>
        <dbReference type="ARBA" id="ARBA00022884"/>
    </source>
</evidence>
<dbReference type="CDD" id="cd00165">
    <property type="entry name" value="S4"/>
    <property type="match status" value="1"/>
</dbReference>
<sequence length="249" mass="27110">MRIDKYLAHLQLGSRADVKKILKGGTVTVNGAVITDPKTKVDPDTDTVALAGQSLTYTQYVYYVMNKPADVITATKDSRQTTVMDLLPDELYRPDLFAVGRLDKDTTGLLLLTNDGTLSHRLLSPRWHVDKVYVAGLDAPVTPGDVRRFAQGIKLKDVTAAPATLVPLPAQHAQVTIHEGKFHQVKRMFAAVGKDVLSLERIQFGPLKLADDLSAGAVRPLTDTELTALQTSAHMDDDTTDRKAGGSHD</sequence>
<dbReference type="EMBL" id="KI271604">
    <property type="protein sequence ID" value="ERL64125.1"/>
    <property type="molecule type" value="Genomic_DNA"/>
</dbReference>
<dbReference type="Pfam" id="PF01479">
    <property type="entry name" value="S4"/>
    <property type="match status" value="1"/>
</dbReference>
<comment type="similarity">
    <text evidence="1 5">Belongs to the pseudouridine synthase RsuA family.</text>
</comment>
<dbReference type="InterPro" id="IPR006145">
    <property type="entry name" value="PsdUridine_synth_RsuA/RluA"/>
</dbReference>
<dbReference type="InterPro" id="IPR020103">
    <property type="entry name" value="PsdUridine_synth_cat_dom_sf"/>
</dbReference>
<dbReference type="STRING" id="1231336.L248_1567"/>
<dbReference type="GO" id="GO:0120159">
    <property type="term" value="F:rRNA pseudouridine synthase activity"/>
    <property type="evidence" value="ECO:0007669"/>
    <property type="project" value="UniProtKB-ARBA"/>
</dbReference>
<dbReference type="InterPro" id="IPR050343">
    <property type="entry name" value="RsuA_PseudoU_synthase"/>
</dbReference>
<evidence type="ECO:0000313" key="9">
    <source>
        <dbReference type="Proteomes" id="UP000030647"/>
    </source>
</evidence>
<keyword evidence="3 5" id="KW-0413">Isomerase</keyword>
<dbReference type="InterPro" id="IPR002942">
    <property type="entry name" value="S4_RNA-bd"/>
</dbReference>
<reference evidence="9" key="1">
    <citation type="journal article" date="2013" name="Genome Announc.">
        <title>Whole-Genome Sequencing of Lactobacillus shenzhenensis Strain LY-73T.</title>
        <authorList>
            <person name="Lin Z."/>
            <person name="Liu Z."/>
            <person name="Yang R."/>
            <person name="Zou Y."/>
            <person name="Wan D."/>
            <person name="Chen J."/>
            <person name="Guo M."/>
            <person name="Zhao J."/>
            <person name="Fang C."/>
            <person name="Yang R."/>
            <person name="Liu F."/>
        </authorList>
    </citation>
    <scope>NUCLEOTIDE SEQUENCE [LARGE SCALE GENOMIC DNA]</scope>
    <source>
        <strain evidence="9">LY-73</strain>
    </source>
</reference>
<gene>
    <name evidence="8" type="primary">ytzG</name>
    <name evidence="8" type="ORF">L248_1567</name>
</gene>
<dbReference type="GO" id="GO:0000455">
    <property type="term" value="P:enzyme-directed rRNA pseudouridine synthesis"/>
    <property type="evidence" value="ECO:0007669"/>
    <property type="project" value="UniProtKB-ARBA"/>
</dbReference>
<evidence type="ECO:0000256" key="6">
    <source>
        <dbReference type="SAM" id="MobiDB-lite"/>
    </source>
</evidence>
<feature type="domain" description="RNA-binding S4" evidence="7">
    <location>
        <begin position="1"/>
        <end position="61"/>
    </location>
</feature>
<dbReference type="Proteomes" id="UP000030647">
    <property type="component" value="Unassembled WGS sequence"/>
</dbReference>
<dbReference type="Gene3D" id="3.30.70.1560">
    <property type="entry name" value="Alpha-L RNA-binding motif"/>
    <property type="match status" value="1"/>
</dbReference>
<dbReference type="EC" id="5.4.99.-" evidence="5"/>
<evidence type="ECO:0000256" key="1">
    <source>
        <dbReference type="ARBA" id="ARBA00008348"/>
    </source>
</evidence>
<dbReference type="Gene3D" id="3.10.290.10">
    <property type="entry name" value="RNA-binding S4 domain"/>
    <property type="match status" value="1"/>
</dbReference>
<dbReference type="PANTHER" id="PTHR47683:SF4">
    <property type="entry name" value="PSEUDOURIDINE SYNTHASE"/>
    <property type="match status" value="1"/>
</dbReference>
<proteinExistence type="inferred from homology"/>
<dbReference type="Pfam" id="PF00849">
    <property type="entry name" value="PseudoU_synth_2"/>
    <property type="match status" value="1"/>
</dbReference>
<protein>
    <recommendedName>
        <fullName evidence="5">Pseudouridine synthase</fullName>
        <ecNumber evidence="5">5.4.99.-</ecNumber>
    </recommendedName>
</protein>
<dbReference type="SUPFAM" id="SSF55174">
    <property type="entry name" value="Alpha-L RNA-binding motif"/>
    <property type="match status" value="1"/>
</dbReference>
<dbReference type="InterPro" id="IPR018496">
    <property type="entry name" value="PsdUridine_synth_RsuA/RluB_CS"/>
</dbReference>
<accession>U4TL53</accession>
<keyword evidence="2 4" id="KW-0694">RNA-binding</keyword>
<evidence type="ECO:0000313" key="8">
    <source>
        <dbReference type="EMBL" id="ERL64125.1"/>
    </source>
</evidence>
<evidence type="ECO:0000256" key="4">
    <source>
        <dbReference type="PROSITE-ProRule" id="PRU00182"/>
    </source>
</evidence>
<dbReference type="Gene3D" id="3.30.70.580">
    <property type="entry name" value="Pseudouridine synthase I, catalytic domain, N-terminal subdomain"/>
    <property type="match status" value="1"/>
</dbReference>
<organism evidence="8 9">
    <name type="scientific">Schleiferilactobacillus shenzhenensis LY-73</name>
    <dbReference type="NCBI Taxonomy" id="1231336"/>
    <lineage>
        <taxon>Bacteria</taxon>
        <taxon>Bacillati</taxon>
        <taxon>Bacillota</taxon>
        <taxon>Bacilli</taxon>
        <taxon>Lactobacillales</taxon>
        <taxon>Lactobacillaceae</taxon>
        <taxon>Schleiferilactobacillus</taxon>
    </lineage>
</organism>
<evidence type="ECO:0000256" key="3">
    <source>
        <dbReference type="ARBA" id="ARBA00023235"/>
    </source>
</evidence>
<dbReference type="PROSITE" id="PS50889">
    <property type="entry name" value="S4"/>
    <property type="match status" value="1"/>
</dbReference>
<feature type="compositionally biased region" description="Basic and acidic residues" evidence="6">
    <location>
        <begin position="234"/>
        <end position="249"/>
    </location>
</feature>
<feature type="region of interest" description="Disordered" evidence="6">
    <location>
        <begin position="229"/>
        <end position="249"/>
    </location>
</feature>
<dbReference type="OrthoDB" id="9807213at2"/>
<dbReference type="NCBIfam" id="TIGR00093">
    <property type="entry name" value="pseudouridine synthase"/>
    <property type="match status" value="1"/>
</dbReference>
<evidence type="ECO:0000256" key="5">
    <source>
        <dbReference type="RuleBase" id="RU003887"/>
    </source>
</evidence>